<dbReference type="RefSeq" id="WP_159764220.1">
    <property type="nucleotide sequence ID" value="NZ_WUUT01000004.1"/>
</dbReference>
<accession>A0A6B0T284</accession>
<sequence length="44" mass="4838">MKEYEFTCSACGQQIDVNETMRDAIKSNGCPVCATAVDESEFSE</sequence>
<comment type="caution">
    <text evidence="1">The sequence shown here is derived from an EMBL/GenBank/DDBJ whole genome shotgun (WGS) entry which is preliminary data.</text>
</comment>
<dbReference type="EMBL" id="WUUT01000004">
    <property type="protein sequence ID" value="MXR52075.1"/>
    <property type="molecule type" value="Genomic_DNA"/>
</dbReference>
<gene>
    <name evidence="1" type="ORF">GRX03_10750</name>
</gene>
<dbReference type="AlphaFoldDB" id="A0A6B0T284"/>
<protein>
    <submittedName>
        <fullName evidence="1">Zinc ribbon domain-containing protein</fullName>
    </submittedName>
</protein>
<proteinExistence type="predicted"/>
<dbReference type="Proteomes" id="UP000466535">
    <property type="component" value="Unassembled WGS sequence"/>
</dbReference>
<evidence type="ECO:0000313" key="2">
    <source>
        <dbReference type="Proteomes" id="UP000466535"/>
    </source>
</evidence>
<evidence type="ECO:0000313" key="1">
    <source>
        <dbReference type="EMBL" id="MXR52075.1"/>
    </source>
</evidence>
<organism evidence="1 2">
    <name type="scientific">Halovenus carboxidivorans</name>
    <dbReference type="NCBI Taxonomy" id="2692199"/>
    <lineage>
        <taxon>Archaea</taxon>
        <taxon>Methanobacteriati</taxon>
        <taxon>Methanobacteriota</taxon>
        <taxon>Stenosarchaea group</taxon>
        <taxon>Halobacteria</taxon>
        <taxon>Halobacteriales</taxon>
        <taxon>Haloarculaceae</taxon>
        <taxon>Halovenus</taxon>
    </lineage>
</organism>
<reference evidence="1 2" key="1">
    <citation type="submission" date="2019-12" db="EMBL/GenBank/DDBJ databases">
        <title>Isolation and characterization of three novel carbon monoxide-oxidizing members of Halobacteria from salione crusts and soils.</title>
        <authorList>
            <person name="Myers M.R."/>
            <person name="King G.M."/>
        </authorList>
    </citation>
    <scope>NUCLEOTIDE SEQUENCE [LARGE SCALE GENOMIC DNA]</scope>
    <source>
        <strain evidence="1 2">WSH3</strain>
    </source>
</reference>
<name>A0A6B0T284_9EURY</name>
<keyword evidence="2" id="KW-1185">Reference proteome</keyword>
<dbReference type="Pfam" id="PF24441">
    <property type="entry name" value="DUF7560"/>
    <property type="match status" value="1"/>
</dbReference>
<dbReference type="InterPro" id="IPR055982">
    <property type="entry name" value="DUF7560"/>
</dbReference>
<dbReference type="OrthoDB" id="284396at2157"/>